<evidence type="ECO:0000313" key="4">
    <source>
        <dbReference type="Proteomes" id="UP001157126"/>
    </source>
</evidence>
<dbReference type="Proteomes" id="UP001157126">
    <property type="component" value="Unassembled WGS sequence"/>
</dbReference>
<dbReference type="RefSeq" id="WP_284303929.1">
    <property type="nucleotide sequence ID" value="NZ_BSUO01000001.1"/>
</dbReference>
<evidence type="ECO:0000313" key="3">
    <source>
        <dbReference type="EMBL" id="GMA40187.1"/>
    </source>
</evidence>
<dbReference type="EMBL" id="BSUO01000001">
    <property type="protein sequence ID" value="GMA40187.1"/>
    <property type="molecule type" value="Genomic_DNA"/>
</dbReference>
<dbReference type="Pfam" id="PF02481">
    <property type="entry name" value="DNA_processg_A"/>
    <property type="match status" value="1"/>
</dbReference>
<feature type="domain" description="Smf/DprA SLOG" evidence="2">
    <location>
        <begin position="1"/>
        <end position="66"/>
    </location>
</feature>
<proteinExistence type="inferred from homology"/>
<evidence type="ECO:0000256" key="1">
    <source>
        <dbReference type="ARBA" id="ARBA00006525"/>
    </source>
</evidence>
<organism evidence="3 4">
    <name type="scientific">Mobilicoccus caccae</name>
    <dbReference type="NCBI Taxonomy" id="1859295"/>
    <lineage>
        <taxon>Bacteria</taxon>
        <taxon>Bacillati</taxon>
        <taxon>Actinomycetota</taxon>
        <taxon>Actinomycetes</taxon>
        <taxon>Micrococcales</taxon>
        <taxon>Dermatophilaceae</taxon>
        <taxon>Mobilicoccus</taxon>
    </lineage>
</organism>
<keyword evidence="4" id="KW-1185">Reference proteome</keyword>
<name>A0ABQ6ISQ0_9MICO</name>
<protein>
    <recommendedName>
        <fullName evidence="2">Smf/DprA SLOG domain-containing protein</fullName>
    </recommendedName>
</protein>
<sequence length="144" mass="14958">MTLGTVVVEAGRRSGSRNTAGTAAAHHRVVLAVPGPVTSIASVGCHEMIRSGMAQLVTDADEIVELIGVMGADLAPEKTAPPRAGDGLEGTDRRVFEALPRRSGSSVEQLAVVAGESEQSVRAALGRLELLGYARRTDAGWRTA</sequence>
<dbReference type="InterPro" id="IPR003488">
    <property type="entry name" value="DprA"/>
</dbReference>
<comment type="similarity">
    <text evidence="1">Belongs to the DprA/Smf family.</text>
</comment>
<reference evidence="4" key="1">
    <citation type="journal article" date="2019" name="Int. J. Syst. Evol. Microbiol.">
        <title>The Global Catalogue of Microorganisms (GCM) 10K type strain sequencing project: providing services to taxonomists for standard genome sequencing and annotation.</title>
        <authorList>
            <consortium name="The Broad Institute Genomics Platform"/>
            <consortium name="The Broad Institute Genome Sequencing Center for Infectious Disease"/>
            <person name="Wu L."/>
            <person name="Ma J."/>
        </authorList>
    </citation>
    <scope>NUCLEOTIDE SEQUENCE [LARGE SCALE GENOMIC DNA]</scope>
    <source>
        <strain evidence="4">NBRC 113072</strain>
    </source>
</reference>
<dbReference type="InterPro" id="IPR057666">
    <property type="entry name" value="DrpA_SLOG"/>
</dbReference>
<dbReference type="PANTHER" id="PTHR43022">
    <property type="entry name" value="PROTEIN SMF"/>
    <property type="match status" value="1"/>
</dbReference>
<accession>A0ABQ6ISQ0</accession>
<dbReference type="Gene3D" id="3.40.50.450">
    <property type="match status" value="1"/>
</dbReference>
<evidence type="ECO:0000259" key="2">
    <source>
        <dbReference type="Pfam" id="PF02481"/>
    </source>
</evidence>
<dbReference type="PANTHER" id="PTHR43022:SF1">
    <property type="entry name" value="PROTEIN SMF"/>
    <property type="match status" value="1"/>
</dbReference>
<comment type="caution">
    <text evidence="3">The sequence shown here is derived from an EMBL/GenBank/DDBJ whole genome shotgun (WGS) entry which is preliminary data.</text>
</comment>
<gene>
    <name evidence="3" type="ORF">GCM10025883_22320</name>
</gene>